<evidence type="ECO:0000313" key="2">
    <source>
        <dbReference type="EMBL" id="KAK2951360.1"/>
    </source>
</evidence>
<organism evidence="2 3">
    <name type="scientific">Blattamonas nauphoetae</name>
    <dbReference type="NCBI Taxonomy" id="2049346"/>
    <lineage>
        <taxon>Eukaryota</taxon>
        <taxon>Metamonada</taxon>
        <taxon>Preaxostyla</taxon>
        <taxon>Oxymonadida</taxon>
        <taxon>Blattamonas</taxon>
    </lineage>
</organism>
<dbReference type="EMBL" id="JARBJD010000120">
    <property type="protein sequence ID" value="KAK2951360.1"/>
    <property type="molecule type" value="Genomic_DNA"/>
</dbReference>
<sequence>MITTLSFSFTATLALLHCSFVEDNASMDSLITPHSKRDAERRNEGGMSSHARDASHQTEPFRENRRNTGLSSSDGFRRRVCPWPLALTQWTHKRKQWSMRQLSLFLAGAQHINHHLWNVVWNYLLVPIARTHRHLVRLAMRSRVSHTITLVTSCGRGLIEGMNKKSIKFTNLDTIVSPSAFLNRSVPHSFLLQQPHHTGSERDTKAAKSGGGEE</sequence>
<gene>
    <name evidence="2" type="ORF">BLNAU_13739</name>
</gene>
<name>A0ABQ9XJI0_9EUKA</name>
<feature type="region of interest" description="Disordered" evidence="1">
    <location>
        <begin position="192"/>
        <end position="214"/>
    </location>
</feature>
<accession>A0ABQ9XJI0</accession>
<feature type="compositionally biased region" description="Basic and acidic residues" evidence="1">
    <location>
        <begin position="35"/>
        <end position="66"/>
    </location>
</feature>
<proteinExistence type="predicted"/>
<keyword evidence="3" id="KW-1185">Reference proteome</keyword>
<protein>
    <recommendedName>
        <fullName evidence="4">Secreted protein</fullName>
    </recommendedName>
</protein>
<comment type="caution">
    <text evidence="2">The sequence shown here is derived from an EMBL/GenBank/DDBJ whole genome shotgun (WGS) entry which is preliminary data.</text>
</comment>
<evidence type="ECO:0008006" key="4">
    <source>
        <dbReference type="Google" id="ProtNLM"/>
    </source>
</evidence>
<reference evidence="2 3" key="1">
    <citation type="journal article" date="2022" name="bioRxiv">
        <title>Genomics of Preaxostyla Flagellates Illuminates Evolutionary Transitions and the Path Towards Mitochondrial Loss.</title>
        <authorList>
            <person name="Novak L.V.F."/>
            <person name="Treitli S.C."/>
            <person name="Pyrih J."/>
            <person name="Halakuc P."/>
            <person name="Pipaliya S.V."/>
            <person name="Vacek V."/>
            <person name="Brzon O."/>
            <person name="Soukal P."/>
            <person name="Eme L."/>
            <person name="Dacks J.B."/>
            <person name="Karnkowska A."/>
            <person name="Elias M."/>
            <person name="Hampl V."/>
        </authorList>
    </citation>
    <scope>NUCLEOTIDE SEQUENCE [LARGE SCALE GENOMIC DNA]</scope>
    <source>
        <strain evidence="2">NAU3</strain>
        <tissue evidence="2">Gut</tissue>
    </source>
</reference>
<evidence type="ECO:0000256" key="1">
    <source>
        <dbReference type="SAM" id="MobiDB-lite"/>
    </source>
</evidence>
<evidence type="ECO:0000313" key="3">
    <source>
        <dbReference type="Proteomes" id="UP001281761"/>
    </source>
</evidence>
<dbReference type="Proteomes" id="UP001281761">
    <property type="component" value="Unassembled WGS sequence"/>
</dbReference>
<feature type="region of interest" description="Disordered" evidence="1">
    <location>
        <begin position="31"/>
        <end position="73"/>
    </location>
</feature>